<dbReference type="EMBL" id="UINC01178332">
    <property type="protein sequence ID" value="SVD86424.1"/>
    <property type="molecule type" value="Genomic_DNA"/>
</dbReference>
<evidence type="ECO:0000313" key="1">
    <source>
        <dbReference type="EMBL" id="SVD86424.1"/>
    </source>
</evidence>
<protein>
    <recommendedName>
        <fullName evidence="2">DNA polymerase</fullName>
    </recommendedName>
</protein>
<feature type="non-terminal residue" evidence="1">
    <location>
        <position position="78"/>
    </location>
</feature>
<dbReference type="Gene3D" id="1.20.272.50">
    <property type="entry name" value="Bacteriophage clamp loader A subunit, A' domain"/>
    <property type="match status" value="1"/>
</dbReference>
<proteinExistence type="predicted"/>
<dbReference type="Pfam" id="PF16790">
    <property type="entry name" value="Phage_clamp_A"/>
    <property type="match status" value="1"/>
</dbReference>
<dbReference type="AlphaFoldDB" id="A0A382YT82"/>
<organism evidence="1">
    <name type="scientific">marine metagenome</name>
    <dbReference type="NCBI Taxonomy" id="408172"/>
    <lineage>
        <taxon>unclassified sequences</taxon>
        <taxon>metagenomes</taxon>
        <taxon>ecological metagenomes</taxon>
    </lineage>
</organism>
<dbReference type="InterPro" id="IPR031868">
    <property type="entry name" value="Phage_clamp_gp62"/>
</dbReference>
<name>A0A382YT82_9ZZZZ</name>
<dbReference type="GO" id="GO:0003677">
    <property type="term" value="F:DNA binding"/>
    <property type="evidence" value="ECO:0007669"/>
    <property type="project" value="InterPro"/>
</dbReference>
<sequence>MKNGDPMAEKDYIPFLVNRGLSFFQDTVIQVNEMNRLHFLDNKLQFDYLLNNIRPRKRWSKWLKPDKIDNLELVKEYF</sequence>
<evidence type="ECO:0008006" key="2">
    <source>
        <dbReference type="Google" id="ProtNLM"/>
    </source>
</evidence>
<accession>A0A382YT82</accession>
<gene>
    <name evidence="1" type="ORF">METZ01_LOCUS439278</name>
</gene>
<reference evidence="1" key="1">
    <citation type="submission" date="2018-05" db="EMBL/GenBank/DDBJ databases">
        <authorList>
            <person name="Lanie J.A."/>
            <person name="Ng W.-L."/>
            <person name="Kazmierczak K.M."/>
            <person name="Andrzejewski T.M."/>
            <person name="Davidsen T.M."/>
            <person name="Wayne K.J."/>
            <person name="Tettelin H."/>
            <person name="Glass J.I."/>
            <person name="Rusch D."/>
            <person name="Podicherti R."/>
            <person name="Tsui H.-C.T."/>
            <person name="Winkler M.E."/>
        </authorList>
    </citation>
    <scope>NUCLEOTIDE SEQUENCE</scope>
</reference>
<dbReference type="GO" id="GO:0006260">
    <property type="term" value="P:DNA replication"/>
    <property type="evidence" value="ECO:0007669"/>
    <property type="project" value="InterPro"/>
</dbReference>